<dbReference type="AlphaFoldDB" id="A0A9P5P9B5"/>
<reference evidence="4" key="1">
    <citation type="submission" date="2020-11" db="EMBL/GenBank/DDBJ databases">
        <authorList>
            <consortium name="DOE Joint Genome Institute"/>
            <person name="Ahrendt S."/>
            <person name="Riley R."/>
            <person name="Andreopoulos W."/>
            <person name="Labutti K."/>
            <person name="Pangilinan J."/>
            <person name="Ruiz-Duenas F.J."/>
            <person name="Barrasa J.M."/>
            <person name="Sanchez-Garcia M."/>
            <person name="Camarero S."/>
            <person name="Miyauchi S."/>
            <person name="Serrano A."/>
            <person name="Linde D."/>
            <person name="Babiker R."/>
            <person name="Drula E."/>
            <person name="Ayuso-Fernandez I."/>
            <person name="Pacheco R."/>
            <person name="Padilla G."/>
            <person name="Ferreira P."/>
            <person name="Barriuso J."/>
            <person name="Kellner H."/>
            <person name="Castanera R."/>
            <person name="Alfaro M."/>
            <person name="Ramirez L."/>
            <person name="Pisabarro A.G."/>
            <person name="Kuo A."/>
            <person name="Tritt A."/>
            <person name="Lipzen A."/>
            <person name="He G."/>
            <person name="Yan M."/>
            <person name="Ng V."/>
            <person name="Cullen D."/>
            <person name="Martin F."/>
            <person name="Rosso M.-N."/>
            <person name="Henrissat B."/>
            <person name="Hibbett D."/>
            <person name="Martinez A.T."/>
            <person name="Grigoriev I.V."/>
        </authorList>
    </citation>
    <scope>NUCLEOTIDE SEQUENCE</scope>
    <source>
        <strain evidence="4">AH 40177</strain>
    </source>
</reference>
<feature type="non-terminal residue" evidence="4">
    <location>
        <position position="372"/>
    </location>
</feature>
<protein>
    <submittedName>
        <fullName evidence="4">P-loop containing nucleoside triphosphate hydrolase protein</fullName>
    </submittedName>
</protein>
<feature type="region of interest" description="Disordered" evidence="2">
    <location>
        <begin position="281"/>
        <end position="306"/>
    </location>
</feature>
<dbReference type="EMBL" id="JADNRY010000362">
    <property type="protein sequence ID" value="KAF9058617.1"/>
    <property type="molecule type" value="Genomic_DNA"/>
</dbReference>
<dbReference type="InterPro" id="IPR027417">
    <property type="entry name" value="P-loop_NTPase"/>
</dbReference>
<evidence type="ECO:0000256" key="1">
    <source>
        <dbReference type="SAM" id="Coils"/>
    </source>
</evidence>
<dbReference type="Gene3D" id="3.40.50.300">
    <property type="entry name" value="P-loop containing nucleotide triphosphate hydrolases"/>
    <property type="match status" value="1"/>
</dbReference>
<dbReference type="SUPFAM" id="SSF52540">
    <property type="entry name" value="P-loop containing nucleoside triphosphate hydrolases"/>
    <property type="match status" value="1"/>
</dbReference>
<evidence type="ECO:0000313" key="4">
    <source>
        <dbReference type="EMBL" id="KAF9058617.1"/>
    </source>
</evidence>
<dbReference type="SUPFAM" id="SSF46579">
    <property type="entry name" value="Prefoldin"/>
    <property type="match status" value="1"/>
</dbReference>
<organism evidence="4 5">
    <name type="scientific">Rhodocollybia butyracea</name>
    <dbReference type="NCBI Taxonomy" id="206335"/>
    <lineage>
        <taxon>Eukaryota</taxon>
        <taxon>Fungi</taxon>
        <taxon>Dikarya</taxon>
        <taxon>Basidiomycota</taxon>
        <taxon>Agaricomycotina</taxon>
        <taxon>Agaricomycetes</taxon>
        <taxon>Agaricomycetidae</taxon>
        <taxon>Agaricales</taxon>
        <taxon>Marasmiineae</taxon>
        <taxon>Omphalotaceae</taxon>
        <taxon>Rhodocollybia</taxon>
    </lineage>
</organism>
<name>A0A9P5P9B5_9AGAR</name>
<keyword evidence="1" id="KW-0175">Coiled coil</keyword>
<dbReference type="OrthoDB" id="8954335at2759"/>
<sequence length="372" mass="41864">LLGGTGTGKTSFVNLAGASKFLVGRDLESCTQNVQYHQFIFGNKDVILIDVPGFDDTNKSDIEILTIIGDFLATEHRRKRALSGILYFHRISDVRMGGAARRNLDMFQKLCGSDAFKNVAVVTTRWDQEERSIAEARLAELKTEPDLFKPIIESGGTIFRHDHNSIDSANKILSHLINKSPVSLLIQREIVDKHKELAETTAGKMLQRDIMQQVEKHQKELDELMEEMGQGNEDSEELEDERSQIQESINHLNAKSLTLANARWQTSSTPGSTQVILRADQVPMGGPSSNREKPYPTPPAPNHIPTEDLRSLTEEIRSLKEKVQELQTRAEDVDGKLRVLNCAIRFFAFLEGIGESLRKLVPNKKRKRNEVV</sequence>
<evidence type="ECO:0000256" key="2">
    <source>
        <dbReference type="SAM" id="MobiDB-lite"/>
    </source>
</evidence>
<accession>A0A9P5P9B5</accession>
<dbReference type="GO" id="GO:0016787">
    <property type="term" value="F:hydrolase activity"/>
    <property type="evidence" value="ECO:0007669"/>
    <property type="project" value="UniProtKB-KW"/>
</dbReference>
<dbReference type="GO" id="GO:0005525">
    <property type="term" value="F:GTP binding"/>
    <property type="evidence" value="ECO:0007669"/>
    <property type="project" value="InterPro"/>
</dbReference>
<keyword evidence="4" id="KW-0378">Hydrolase</keyword>
<gene>
    <name evidence="4" type="ORF">BDP27DRAFT_1240563</name>
</gene>
<feature type="coiled-coil region" evidence="1">
    <location>
        <begin position="207"/>
        <end position="255"/>
    </location>
</feature>
<comment type="caution">
    <text evidence="4">The sequence shown here is derived from an EMBL/GenBank/DDBJ whole genome shotgun (WGS) entry which is preliminary data.</text>
</comment>
<evidence type="ECO:0000313" key="5">
    <source>
        <dbReference type="Proteomes" id="UP000772434"/>
    </source>
</evidence>
<dbReference type="InterPro" id="IPR006073">
    <property type="entry name" value="GTP-bd"/>
</dbReference>
<keyword evidence="5" id="KW-1185">Reference proteome</keyword>
<dbReference type="Proteomes" id="UP000772434">
    <property type="component" value="Unassembled WGS sequence"/>
</dbReference>
<feature type="domain" description="G" evidence="3">
    <location>
        <begin position="1"/>
        <end position="60"/>
    </location>
</feature>
<evidence type="ECO:0000259" key="3">
    <source>
        <dbReference type="Pfam" id="PF01926"/>
    </source>
</evidence>
<proteinExistence type="predicted"/>
<dbReference type="CDD" id="cd00882">
    <property type="entry name" value="Ras_like_GTPase"/>
    <property type="match status" value="1"/>
</dbReference>
<feature type="coiled-coil region" evidence="1">
    <location>
        <begin position="309"/>
        <end position="336"/>
    </location>
</feature>
<dbReference type="Pfam" id="PF01926">
    <property type="entry name" value="MMR_HSR1"/>
    <property type="match status" value="1"/>
</dbReference>